<dbReference type="InterPro" id="IPR019180">
    <property type="entry name" value="Oxidoreductase-like_N"/>
</dbReference>
<evidence type="ECO:0000256" key="1">
    <source>
        <dbReference type="SAM" id="Coils"/>
    </source>
</evidence>
<comment type="caution">
    <text evidence="4">The sequence shown here is derived from an EMBL/GenBank/DDBJ whole genome shotgun (WGS) entry which is preliminary data.</text>
</comment>
<feature type="domain" description="Oxidoreductase-like" evidence="3">
    <location>
        <begin position="104"/>
        <end position="143"/>
    </location>
</feature>
<keyword evidence="1" id="KW-0175">Coiled coil</keyword>
<evidence type="ECO:0000259" key="3">
    <source>
        <dbReference type="Pfam" id="PF09791"/>
    </source>
</evidence>
<feature type="region of interest" description="Disordered" evidence="2">
    <location>
        <begin position="61"/>
        <end position="90"/>
    </location>
</feature>
<evidence type="ECO:0000256" key="2">
    <source>
        <dbReference type="SAM" id="MobiDB-lite"/>
    </source>
</evidence>
<reference evidence="4" key="1">
    <citation type="submission" date="2023-07" db="EMBL/GenBank/DDBJ databases">
        <authorList>
            <consortium name="AG Swart"/>
            <person name="Singh M."/>
            <person name="Singh A."/>
            <person name="Seah K."/>
            <person name="Emmerich C."/>
        </authorList>
    </citation>
    <scope>NUCLEOTIDE SEQUENCE</scope>
    <source>
        <strain evidence="4">DP1</strain>
    </source>
</reference>
<accession>A0AAD2D878</accession>
<keyword evidence="5" id="KW-1185">Reference proteome</keyword>
<dbReference type="AlphaFoldDB" id="A0AAD2D878"/>
<sequence length="162" mass="18923">MNSPSQVWASLVTSGCLSSEFVSFIDEQELISLDEQQFGKYERTQRTIQFVEDVPLKALHQTRVEDGPAHSEVSEESDNAEESGESEEEVMKIQDIEELIECKRPREPVRPNDKYCCNTGCYPCIFDTYDEMVEKYETKLSDYQQKVDEFCTKFKVRYEEQK</sequence>
<feature type="compositionally biased region" description="Acidic residues" evidence="2">
    <location>
        <begin position="74"/>
        <end position="88"/>
    </location>
</feature>
<dbReference type="Proteomes" id="UP001295684">
    <property type="component" value="Unassembled WGS sequence"/>
</dbReference>
<dbReference type="EMBL" id="CAMPGE010025340">
    <property type="protein sequence ID" value="CAI2383105.1"/>
    <property type="molecule type" value="Genomic_DNA"/>
</dbReference>
<organism evidence="4 5">
    <name type="scientific">Euplotes crassus</name>
    <dbReference type="NCBI Taxonomy" id="5936"/>
    <lineage>
        <taxon>Eukaryota</taxon>
        <taxon>Sar</taxon>
        <taxon>Alveolata</taxon>
        <taxon>Ciliophora</taxon>
        <taxon>Intramacronucleata</taxon>
        <taxon>Spirotrichea</taxon>
        <taxon>Hypotrichia</taxon>
        <taxon>Euplotida</taxon>
        <taxon>Euplotidae</taxon>
        <taxon>Moneuplotes</taxon>
    </lineage>
</organism>
<feature type="coiled-coil region" evidence="1">
    <location>
        <begin position="126"/>
        <end position="153"/>
    </location>
</feature>
<evidence type="ECO:0000313" key="5">
    <source>
        <dbReference type="Proteomes" id="UP001295684"/>
    </source>
</evidence>
<evidence type="ECO:0000313" key="4">
    <source>
        <dbReference type="EMBL" id="CAI2383105.1"/>
    </source>
</evidence>
<proteinExistence type="predicted"/>
<gene>
    <name evidence="4" type="ORF">ECRASSUSDP1_LOCUS24596</name>
</gene>
<name>A0AAD2D878_EUPCR</name>
<protein>
    <recommendedName>
        <fullName evidence="3">Oxidoreductase-like domain-containing protein</fullName>
    </recommendedName>
</protein>
<dbReference type="Pfam" id="PF09791">
    <property type="entry name" value="Oxidored-like"/>
    <property type="match status" value="1"/>
</dbReference>
<feature type="compositionally biased region" description="Basic and acidic residues" evidence="2">
    <location>
        <begin position="62"/>
        <end position="73"/>
    </location>
</feature>